<protein>
    <submittedName>
        <fullName evidence="1">Uncharacterized protein</fullName>
    </submittedName>
</protein>
<organism evidence="1 2">
    <name type="scientific">Gelidibacter algens</name>
    <dbReference type="NCBI Taxonomy" id="49280"/>
    <lineage>
        <taxon>Bacteria</taxon>
        <taxon>Pseudomonadati</taxon>
        <taxon>Bacteroidota</taxon>
        <taxon>Flavobacteriia</taxon>
        <taxon>Flavobacteriales</taxon>
        <taxon>Flavobacteriaceae</taxon>
        <taxon>Gelidibacter</taxon>
    </lineage>
</organism>
<keyword evidence="2" id="KW-1185">Reference proteome</keyword>
<dbReference type="AlphaFoldDB" id="A0A327RPJ5"/>
<dbReference type="OrthoDB" id="680581at2"/>
<evidence type="ECO:0000313" key="1">
    <source>
        <dbReference type="EMBL" id="RAJ17544.1"/>
    </source>
</evidence>
<gene>
    <name evidence="1" type="ORF">LX77_03854</name>
</gene>
<name>A0A327RPJ5_9FLAO</name>
<proteinExistence type="predicted"/>
<comment type="caution">
    <text evidence="1">The sequence shown here is derived from an EMBL/GenBank/DDBJ whole genome shotgun (WGS) entry which is preliminary data.</text>
</comment>
<dbReference type="RefSeq" id="WP_157487232.1">
    <property type="nucleotide sequence ID" value="NZ_LZRN01000040.1"/>
</dbReference>
<sequence>MTRDRKDNYPAYQKYLDENTMTLHEADKSDVEVIIETFKNYLSSLKELVKKFKKAQ</sequence>
<evidence type="ECO:0000313" key="2">
    <source>
        <dbReference type="Proteomes" id="UP000248987"/>
    </source>
</evidence>
<accession>A0A327RPJ5</accession>
<dbReference type="EMBL" id="QLLQ01000033">
    <property type="protein sequence ID" value="RAJ17544.1"/>
    <property type="molecule type" value="Genomic_DNA"/>
</dbReference>
<dbReference type="Proteomes" id="UP000248987">
    <property type="component" value="Unassembled WGS sequence"/>
</dbReference>
<reference evidence="1 2" key="1">
    <citation type="submission" date="2018-06" db="EMBL/GenBank/DDBJ databases">
        <title>Genomic Encyclopedia of Archaeal and Bacterial Type Strains, Phase II (KMG-II): from individual species to whole genera.</title>
        <authorList>
            <person name="Goeker M."/>
        </authorList>
    </citation>
    <scope>NUCLEOTIDE SEQUENCE [LARGE SCALE GENOMIC DNA]</scope>
    <source>
        <strain evidence="1 2">DSM 12408</strain>
    </source>
</reference>